<evidence type="ECO:0000313" key="4">
    <source>
        <dbReference type="WBParaSite" id="GPUH_0000566601-mRNA-1"/>
    </source>
</evidence>
<accession>A0A183DAB7</accession>
<dbReference type="WBParaSite" id="GPUH_0000566601-mRNA-1">
    <property type="protein sequence ID" value="GPUH_0000566601-mRNA-1"/>
    <property type="gene ID" value="GPUH_0000566601"/>
</dbReference>
<dbReference type="AlphaFoldDB" id="A0A183DAB7"/>
<evidence type="ECO:0000313" key="2">
    <source>
        <dbReference type="EMBL" id="VDK51629.1"/>
    </source>
</evidence>
<feature type="region of interest" description="Disordered" evidence="1">
    <location>
        <begin position="41"/>
        <end position="112"/>
    </location>
</feature>
<protein>
    <submittedName>
        <fullName evidence="4">DUF4817 domain-containing protein</fullName>
    </submittedName>
</protein>
<dbReference type="Proteomes" id="UP000271098">
    <property type="component" value="Unassembled WGS sequence"/>
</dbReference>
<evidence type="ECO:0000313" key="3">
    <source>
        <dbReference type="Proteomes" id="UP000271098"/>
    </source>
</evidence>
<feature type="compositionally biased region" description="Low complexity" evidence="1">
    <location>
        <begin position="66"/>
        <end position="76"/>
    </location>
</feature>
<sequence length="112" mass="12877">MFPINTPHSKEAFFMRKLFHEHFPSDNAAKTVMKWIPKWQENEDPSGRASKVHKMSIHKDEERKISCGSSSNWSEESLPDGYTTAVIINEHDDSEAEPPLLVKNKKESRQPA</sequence>
<name>A0A183DAB7_9BILA</name>
<reference evidence="2 3" key="2">
    <citation type="submission" date="2018-11" db="EMBL/GenBank/DDBJ databases">
        <authorList>
            <consortium name="Pathogen Informatics"/>
        </authorList>
    </citation>
    <scope>NUCLEOTIDE SEQUENCE [LARGE SCALE GENOMIC DNA]</scope>
</reference>
<organism evidence="4">
    <name type="scientific">Gongylonema pulchrum</name>
    <dbReference type="NCBI Taxonomy" id="637853"/>
    <lineage>
        <taxon>Eukaryota</taxon>
        <taxon>Metazoa</taxon>
        <taxon>Ecdysozoa</taxon>
        <taxon>Nematoda</taxon>
        <taxon>Chromadorea</taxon>
        <taxon>Rhabditida</taxon>
        <taxon>Spirurina</taxon>
        <taxon>Spiruromorpha</taxon>
        <taxon>Spiruroidea</taxon>
        <taxon>Gongylonematidae</taxon>
        <taxon>Gongylonema</taxon>
    </lineage>
</organism>
<evidence type="ECO:0000256" key="1">
    <source>
        <dbReference type="SAM" id="MobiDB-lite"/>
    </source>
</evidence>
<gene>
    <name evidence="2" type="ORF">GPUH_LOCUS5650</name>
</gene>
<keyword evidence="3" id="KW-1185">Reference proteome</keyword>
<dbReference type="EMBL" id="UYRT01012267">
    <property type="protein sequence ID" value="VDK51629.1"/>
    <property type="molecule type" value="Genomic_DNA"/>
</dbReference>
<proteinExistence type="predicted"/>
<reference evidence="4" key="1">
    <citation type="submission" date="2016-06" db="UniProtKB">
        <authorList>
            <consortium name="WormBaseParasite"/>
        </authorList>
    </citation>
    <scope>IDENTIFICATION</scope>
</reference>